<name>A0A9P1FKF6_9DINO</name>
<dbReference type="OrthoDB" id="277011at2759"/>
<evidence type="ECO:0000313" key="6">
    <source>
        <dbReference type="Proteomes" id="UP001152797"/>
    </source>
</evidence>
<organism evidence="3">
    <name type="scientific">Cladocopium goreaui</name>
    <dbReference type="NCBI Taxonomy" id="2562237"/>
    <lineage>
        <taxon>Eukaryota</taxon>
        <taxon>Sar</taxon>
        <taxon>Alveolata</taxon>
        <taxon>Dinophyceae</taxon>
        <taxon>Suessiales</taxon>
        <taxon>Symbiodiniaceae</taxon>
        <taxon>Cladocopium</taxon>
    </lineage>
</organism>
<dbReference type="CDD" id="cd07521">
    <property type="entry name" value="HAD_FCP1-like"/>
    <property type="match status" value="1"/>
</dbReference>
<evidence type="ECO:0000313" key="5">
    <source>
        <dbReference type="EMBL" id="CAL4767806.1"/>
    </source>
</evidence>
<dbReference type="AlphaFoldDB" id="A0A9P1FKF6"/>
<reference evidence="3" key="1">
    <citation type="submission" date="2022-10" db="EMBL/GenBank/DDBJ databases">
        <authorList>
            <person name="Chen Y."/>
            <person name="Dougan E. K."/>
            <person name="Chan C."/>
            <person name="Rhodes N."/>
            <person name="Thang M."/>
        </authorList>
    </citation>
    <scope>NUCLEOTIDE SEQUENCE</scope>
</reference>
<sequence length="420" mass="47355">MLSHPRSRRERESVEERPQRALESTEASPAYTGPRWLQHGRGLSSEFVQGLVTGHDGQNGPPTRSCALNMRTPEKEVSHFDFEAYLADFAITPPKGVPAYRRRASSGAYQEIARQAESLHSTRSLKDYQADVDRHVHPERTVARTLALQAQTHSWRHVSEVQAGKVGKAAQSEEKLQEFSIRSPGFCAAAASQSWEDLPLQLQNALEFLRKLPYYPQTLLRNARPFLPPPTKPTLVLDLDETLVHCCRGLTQMATLPDMIVEFDDGISTGRVHFRPFVQIFLEVVSRTFEVVVFTASQQSYADQVIDALDPARALISHRLYRQHCTEFRGAYFKELGLLGRPLSQCVLVDNSPISVACNAQNGVLIRSWYGDLQDQELLALLEVLEDMQKCSAQGGYDRYLSRRYGLHDFFQALLDLSDA</sequence>
<dbReference type="SMART" id="SM00577">
    <property type="entry name" value="CPDc"/>
    <property type="match status" value="1"/>
</dbReference>
<feature type="compositionally biased region" description="Basic and acidic residues" evidence="1">
    <location>
        <begin position="9"/>
        <end position="20"/>
    </location>
</feature>
<dbReference type="SUPFAM" id="SSF56784">
    <property type="entry name" value="HAD-like"/>
    <property type="match status" value="1"/>
</dbReference>
<dbReference type="Gene3D" id="3.40.50.1000">
    <property type="entry name" value="HAD superfamily/HAD-like"/>
    <property type="match status" value="1"/>
</dbReference>
<accession>A0A9P1FKF6</accession>
<evidence type="ECO:0000313" key="4">
    <source>
        <dbReference type="EMBL" id="CAL1133869.1"/>
    </source>
</evidence>
<protein>
    <submittedName>
        <fullName evidence="5">CTD small phosphatase-like protein 2</fullName>
    </submittedName>
</protein>
<dbReference type="EMBL" id="CAMXCT030000559">
    <property type="protein sequence ID" value="CAL4767806.1"/>
    <property type="molecule type" value="Genomic_DNA"/>
</dbReference>
<reference evidence="4" key="2">
    <citation type="submission" date="2024-04" db="EMBL/GenBank/DDBJ databases">
        <authorList>
            <person name="Chen Y."/>
            <person name="Shah S."/>
            <person name="Dougan E. K."/>
            <person name="Thang M."/>
            <person name="Chan C."/>
        </authorList>
    </citation>
    <scope>NUCLEOTIDE SEQUENCE [LARGE SCALE GENOMIC DNA]</scope>
</reference>
<dbReference type="Pfam" id="PF03031">
    <property type="entry name" value="NIF"/>
    <property type="match status" value="1"/>
</dbReference>
<proteinExistence type="predicted"/>
<comment type="caution">
    <text evidence="3">The sequence shown here is derived from an EMBL/GenBank/DDBJ whole genome shotgun (WGS) entry which is preliminary data.</text>
</comment>
<feature type="region of interest" description="Disordered" evidence="1">
    <location>
        <begin position="1"/>
        <end position="38"/>
    </location>
</feature>
<gene>
    <name evidence="3" type="ORF">C1SCF055_LOCUS8362</name>
</gene>
<dbReference type="PANTHER" id="PTHR12210">
    <property type="entry name" value="DULLARD PROTEIN PHOSPHATASE"/>
    <property type="match status" value="1"/>
</dbReference>
<feature type="domain" description="FCP1 homology" evidence="2">
    <location>
        <begin position="228"/>
        <end position="388"/>
    </location>
</feature>
<dbReference type="NCBIfam" id="TIGR02251">
    <property type="entry name" value="HIF-SF_euk"/>
    <property type="match status" value="1"/>
</dbReference>
<evidence type="ECO:0000256" key="1">
    <source>
        <dbReference type="SAM" id="MobiDB-lite"/>
    </source>
</evidence>
<dbReference type="InterPro" id="IPR023214">
    <property type="entry name" value="HAD_sf"/>
</dbReference>
<dbReference type="InterPro" id="IPR050365">
    <property type="entry name" value="TIM50"/>
</dbReference>
<evidence type="ECO:0000313" key="3">
    <source>
        <dbReference type="EMBL" id="CAI3980494.1"/>
    </source>
</evidence>
<dbReference type="Proteomes" id="UP001152797">
    <property type="component" value="Unassembled WGS sequence"/>
</dbReference>
<dbReference type="PROSITE" id="PS50969">
    <property type="entry name" value="FCP1"/>
    <property type="match status" value="1"/>
</dbReference>
<keyword evidence="6" id="KW-1185">Reference proteome</keyword>
<dbReference type="EMBL" id="CAMXCT020000559">
    <property type="protein sequence ID" value="CAL1133869.1"/>
    <property type="molecule type" value="Genomic_DNA"/>
</dbReference>
<dbReference type="GO" id="GO:0016791">
    <property type="term" value="F:phosphatase activity"/>
    <property type="evidence" value="ECO:0007669"/>
    <property type="project" value="InterPro"/>
</dbReference>
<dbReference type="FunFam" id="3.40.50.1000:FF:000093">
    <property type="entry name" value="NLI interacting factor-like phosphatase family protein"/>
    <property type="match status" value="1"/>
</dbReference>
<dbReference type="InterPro" id="IPR036412">
    <property type="entry name" value="HAD-like_sf"/>
</dbReference>
<dbReference type="EMBL" id="CAMXCT010000559">
    <property type="protein sequence ID" value="CAI3980494.1"/>
    <property type="molecule type" value="Genomic_DNA"/>
</dbReference>
<dbReference type="InterPro" id="IPR004274">
    <property type="entry name" value="FCP1_dom"/>
</dbReference>
<dbReference type="InterPro" id="IPR011948">
    <property type="entry name" value="Dullard_phosphatase"/>
</dbReference>
<evidence type="ECO:0000259" key="2">
    <source>
        <dbReference type="PROSITE" id="PS50969"/>
    </source>
</evidence>